<dbReference type="AlphaFoldDB" id="A0A4Q7NHK8"/>
<dbReference type="InterPro" id="IPR029016">
    <property type="entry name" value="GAF-like_dom_sf"/>
</dbReference>
<evidence type="ECO:0000256" key="2">
    <source>
        <dbReference type="ARBA" id="ARBA00023125"/>
    </source>
</evidence>
<keyword evidence="8" id="KW-1185">Reference proteome</keyword>
<dbReference type="GO" id="GO:0045892">
    <property type="term" value="P:negative regulation of DNA-templated transcription"/>
    <property type="evidence" value="ECO:0007669"/>
    <property type="project" value="TreeGrafter"/>
</dbReference>
<dbReference type="Gene3D" id="1.10.10.10">
    <property type="entry name" value="Winged helix-like DNA-binding domain superfamily/Winged helix DNA-binding domain"/>
    <property type="match status" value="1"/>
</dbReference>
<evidence type="ECO:0000256" key="1">
    <source>
        <dbReference type="ARBA" id="ARBA00023015"/>
    </source>
</evidence>
<protein>
    <submittedName>
        <fullName evidence="7">IclR family transcriptional regulator</fullName>
    </submittedName>
</protein>
<comment type="caution">
    <text evidence="7">The sequence shown here is derived from an EMBL/GenBank/DDBJ whole genome shotgun (WGS) entry which is preliminary data.</text>
</comment>
<feature type="domain" description="IclR-ED" evidence="6">
    <location>
        <begin position="92"/>
        <end position="277"/>
    </location>
</feature>
<dbReference type="InterPro" id="IPR036388">
    <property type="entry name" value="WH-like_DNA-bd_sf"/>
</dbReference>
<evidence type="ECO:0000259" key="5">
    <source>
        <dbReference type="PROSITE" id="PS51077"/>
    </source>
</evidence>
<evidence type="ECO:0000313" key="7">
    <source>
        <dbReference type="EMBL" id="RZS84343.1"/>
    </source>
</evidence>
<dbReference type="SUPFAM" id="SSF46785">
    <property type="entry name" value="Winged helix' DNA-binding domain"/>
    <property type="match status" value="1"/>
</dbReference>
<dbReference type="GO" id="GO:0003677">
    <property type="term" value="F:DNA binding"/>
    <property type="evidence" value="ECO:0007669"/>
    <property type="project" value="UniProtKB-KW"/>
</dbReference>
<dbReference type="InterPro" id="IPR036390">
    <property type="entry name" value="WH_DNA-bd_sf"/>
</dbReference>
<evidence type="ECO:0000256" key="4">
    <source>
        <dbReference type="SAM" id="MobiDB-lite"/>
    </source>
</evidence>
<organism evidence="7 8">
    <name type="scientific">Pigmentiphaga kullae</name>
    <dbReference type="NCBI Taxonomy" id="151784"/>
    <lineage>
        <taxon>Bacteria</taxon>
        <taxon>Pseudomonadati</taxon>
        <taxon>Pseudomonadota</taxon>
        <taxon>Betaproteobacteria</taxon>
        <taxon>Burkholderiales</taxon>
        <taxon>Alcaligenaceae</taxon>
        <taxon>Pigmentiphaga</taxon>
    </lineage>
</organism>
<feature type="domain" description="HTH iclR-type" evidence="5">
    <location>
        <begin position="29"/>
        <end position="91"/>
    </location>
</feature>
<dbReference type="PANTHER" id="PTHR30136:SF8">
    <property type="entry name" value="TRANSCRIPTIONAL REGULATORY PROTEIN"/>
    <property type="match status" value="1"/>
</dbReference>
<feature type="region of interest" description="Disordered" evidence="4">
    <location>
        <begin position="1"/>
        <end position="30"/>
    </location>
</feature>
<dbReference type="GO" id="GO:0003700">
    <property type="term" value="F:DNA-binding transcription factor activity"/>
    <property type="evidence" value="ECO:0007669"/>
    <property type="project" value="TreeGrafter"/>
</dbReference>
<keyword evidence="2" id="KW-0238">DNA-binding</keyword>
<sequence length="279" mass="28536">MASKREEATSPSSPTSAAPPKPASRRSKVQSAGTGMAVLKALAAMGGAASLTALAGRLGESPAKVHRYLASLVDAEFVIQDPATSRYVLGPESLAIGLAAMRQSDALTLAAAELARLGESHNLSCFVSVLGNAGPTIVRWSEPVQPVAVNVRVGSVMPVLWSATGRAFGAFARSAVLDALVAGELAGATPEHRRLVPDREAADRLFAAIRSMGCAPVRDVMLNGISAVAAPVFNADGAVTVVMTALGPTGAFDPEPEGDVARWVRQAAAAVGKRLGHGI</sequence>
<dbReference type="SUPFAM" id="SSF55781">
    <property type="entry name" value="GAF domain-like"/>
    <property type="match status" value="1"/>
</dbReference>
<evidence type="ECO:0000259" key="6">
    <source>
        <dbReference type="PROSITE" id="PS51078"/>
    </source>
</evidence>
<dbReference type="PROSITE" id="PS51078">
    <property type="entry name" value="ICLR_ED"/>
    <property type="match status" value="1"/>
</dbReference>
<dbReference type="InterPro" id="IPR050707">
    <property type="entry name" value="HTH_MetabolicPath_Reg"/>
</dbReference>
<evidence type="ECO:0000256" key="3">
    <source>
        <dbReference type="ARBA" id="ARBA00023163"/>
    </source>
</evidence>
<dbReference type="EMBL" id="SGXC01000001">
    <property type="protein sequence ID" value="RZS84343.1"/>
    <property type="molecule type" value="Genomic_DNA"/>
</dbReference>
<dbReference type="OrthoDB" id="6687062at2"/>
<name>A0A4Q7NHK8_9BURK</name>
<dbReference type="InterPro" id="IPR014757">
    <property type="entry name" value="Tscrpt_reg_IclR_C"/>
</dbReference>
<reference evidence="7 8" key="1">
    <citation type="submission" date="2019-02" db="EMBL/GenBank/DDBJ databases">
        <title>Genomic Encyclopedia of Type Strains, Phase IV (KMG-IV): sequencing the most valuable type-strain genomes for metagenomic binning, comparative biology and taxonomic classification.</title>
        <authorList>
            <person name="Goeker M."/>
        </authorList>
    </citation>
    <scope>NUCLEOTIDE SEQUENCE [LARGE SCALE GENOMIC DNA]</scope>
    <source>
        <strain evidence="7 8">K24</strain>
    </source>
</reference>
<evidence type="ECO:0000313" key="8">
    <source>
        <dbReference type="Proteomes" id="UP000292445"/>
    </source>
</evidence>
<dbReference type="Pfam" id="PF09339">
    <property type="entry name" value="HTH_IclR"/>
    <property type="match status" value="1"/>
</dbReference>
<dbReference type="SMART" id="SM00346">
    <property type="entry name" value="HTH_ICLR"/>
    <property type="match status" value="1"/>
</dbReference>
<dbReference type="Gene3D" id="3.30.450.40">
    <property type="match status" value="1"/>
</dbReference>
<dbReference type="RefSeq" id="WP_130355721.1">
    <property type="nucleotide sequence ID" value="NZ_SGXC01000001.1"/>
</dbReference>
<dbReference type="PANTHER" id="PTHR30136">
    <property type="entry name" value="HELIX-TURN-HELIX TRANSCRIPTIONAL REGULATOR, ICLR FAMILY"/>
    <property type="match status" value="1"/>
</dbReference>
<dbReference type="Pfam" id="PF01614">
    <property type="entry name" value="IclR_C"/>
    <property type="match status" value="1"/>
</dbReference>
<proteinExistence type="predicted"/>
<gene>
    <name evidence="7" type="ORF">EV675_0360</name>
</gene>
<keyword evidence="1" id="KW-0805">Transcription regulation</keyword>
<dbReference type="InterPro" id="IPR005471">
    <property type="entry name" value="Tscrpt_reg_IclR_N"/>
</dbReference>
<dbReference type="PROSITE" id="PS51077">
    <property type="entry name" value="HTH_ICLR"/>
    <property type="match status" value="1"/>
</dbReference>
<accession>A0A4Q7NHK8</accession>
<keyword evidence="3" id="KW-0804">Transcription</keyword>
<dbReference type="Proteomes" id="UP000292445">
    <property type="component" value="Unassembled WGS sequence"/>
</dbReference>